<evidence type="ECO:0000313" key="2">
    <source>
        <dbReference type="EMBL" id="MFL9836768.1"/>
    </source>
</evidence>
<keyword evidence="3" id="KW-1185">Reference proteome</keyword>
<name>A0ABW8Y9T6_9FLAO</name>
<organism evidence="2 3">
    <name type="scientific">Flavobacterium rhizophilum</name>
    <dbReference type="NCBI Taxonomy" id="3163296"/>
    <lineage>
        <taxon>Bacteria</taxon>
        <taxon>Pseudomonadati</taxon>
        <taxon>Bacteroidota</taxon>
        <taxon>Flavobacteriia</taxon>
        <taxon>Flavobacteriales</taxon>
        <taxon>Flavobacteriaceae</taxon>
        <taxon>Flavobacterium</taxon>
    </lineage>
</organism>
<sequence>MANLCSNYLVFEGNQKTIKTIHELFQHMKEREEKTGHGQLPEFLSDQCDYFFDLYWDDGEVGTYQYTTRWAPNTEVVKLIAMRCGADFTLEYEEMGCLVYGRTTFINGIMRDICLENEDFDAYLWDEEEDTYRFEGKTYYSQWEILDTLLERRWAQAAPDPIADRSDP</sequence>
<protein>
    <recommendedName>
        <fullName evidence="1">YubB ferredoxin-like domain-containing protein</fullName>
    </recommendedName>
</protein>
<proteinExistence type="predicted"/>
<accession>A0ABW8Y9T6</accession>
<reference evidence="2 3" key="1">
    <citation type="submission" date="2024-06" db="EMBL/GenBank/DDBJ databases">
        <authorList>
            <person name="Kaempfer P."/>
            <person name="Viver T."/>
        </authorList>
    </citation>
    <scope>NUCLEOTIDE SEQUENCE [LARGE SCALE GENOMIC DNA]</scope>
    <source>
        <strain evidence="2 3">ST-75</strain>
    </source>
</reference>
<evidence type="ECO:0000259" key="1">
    <source>
        <dbReference type="Pfam" id="PF18406"/>
    </source>
</evidence>
<dbReference type="Proteomes" id="UP001629059">
    <property type="component" value="Unassembled WGS sequence"/>
</dbReference>
<dbReference type="RefSeq" id="WP_408073804.1">
    <property type="nucleotide sequence ID" value="NZ_JBELQB010000003.1"/>
</dbReference>
<gene>
    <name evidence="2" type="ORF">ABS768_04610</name>
</gene>
<evidence type="ECO:0000313" key="3">
    <source>
        <dbReference type="Proteomes" id="UP001629059"/>
    </source>
</evidence>
<dbReference type="EMBL" id="JBELQB010000003">
    <property type="protein sequence ID" value="MFL9836768.1"/>
    <property type="molecule type" value="Genomic_DNA"/>
</dbReference>
<dbReference type="InterPro" id="IPR041329">
    <property type="entry name" value="YubB_C"/>
</dbReference>
<dbReference type="Pfam" id="PF18406">
    <property type="entry name" value="DUF1281_C"/>
    <property type="match status" value="1"/>
</dbReference>
<comment type="caution">
    <text evidence="2">The sequence shown here is derived from an EMBL/GenBank/DDBJ whole genome shotgun (WGS) entry which is preliminary data.</text>
</comment>
<feature type="domain" description="YubB ferredoxin-like" evidence="1">
    <location>
        <begin position="51"/>
        <end position="135"/>
    </location>
</feature>